<gene>
    <name evidence="3" type="ORF">SKP52_16940</name>
</gene>
<proteinExistence type="predicted"/>
<evidence type="ECO:0000313" key="3">
    <source>
        <dbReference type="EMBL" id="AJA10260.1"/>
    </source>
</evidence>
<dbReference type="HOGENOM" id="CLU_019647_0_0_5"/>
<sequence length="692" mass="77130">MTISIEEFHQDFFQEVMASADVDGLYAEDAFFELFCEYLAEAGEFDTADRAPYCPPAGGIRVDGYAGDPAQAGGVLSLIILDFNQSPDQARLTQTDMNTIFKRLENFLNKSLDARFRNSLEETSAAFGLADLIAVRWPVISKIRLFLVSNRQLSAKVDGREAGEIDGRHLSYSVWDIERLHRFAAAGFAREEISIDLEAEYGGAIPLLQAHMGDADYKAYLAVVPGAQLASIYDRWGSRLLEQNVRVFLQARGGVNKGIRNTIDNDPDMFFAYNNGITATAEGIMSRETGDGLLLTGLKNLQIVNGGQTTASIHAAMRRNADLSKVFVQMKLSIVPPEKAIDIVPKISEFANSQNRVNAADFFANHPFHVRLEEFSRRIFAPSPDGTFRESKWFYERARGQYQDARGLLSIAQRKKFDLEYPKSQLISKTDLAKYLNVWRGHPDIVSKGAQKNFAQFADWNRREWAAQPDSYNEAFFRHAVAKALVFRATEEIVTEQSWYQGGYRANVVAYAIAKMGYDCEKREEFVDFDSIWRAQGVSENMGEAIALVAEAVHDVLVSPPAGISNVTEWAKQQACWARVKAVDVEWPAAWLNELIGKDHIKAGKRDGIKDQKLLNGIEAQSIVVSAGGQLWEQLSGWGQSRKLLSPTELGILRVAASVPMKIPSEKQCIKVIESLRKLRSEGCVIGADLSV</sequence>
<dbReference type="OrthoDB" id="9806213at2"/>
<protein>
    <recommendedName>
        <fullName evidence="5">AIPR protein</fullName>
    </recommendedName>
</protein>
<dbReference type="RefSeq" id="WP_039576609.1">
    <property type="nucleotide sequence ID" value="NZ_CP009122.1"/>
</dbReference>
<evidence type="ECO:0000313" key="4">
    <source>
        <dbReference type="Proteomes" id="UP000030907"/>
    </source>
</evidence>
<dbReference type="EMBL" id="CP009122">
    <property type="protein sequence ID" value="AJA10260.1"/>
    <property type="molecule type" value="Genomic_DNA"/>
</dbReference>
<dbReference type="InterPro" id="IPR018891">
    <property type="entry name" value="AIPR_C"/>
</dbReference>
<evidence type="ECO:0000259" key="1">
    <source>
        <dbReference type="Pfam" id="PF10592"/>
    </source>
</evidence>
<name>A0A0A7PJT5_9SPHN</name>
<dbReference type="STRING" id="1515612.SKP52_16940"/>
<dbReference type="Proteomes" id="UP000030907">
    <property type="component" value="Chromosome"/>
</dbReference>
<organism evidence="3 4">
    <name type="scientific">Sphingopyxis fribergensis</name>
    <dbReference type="NCBI Taxonomy" id="1515612"/>
    <lineage>
        <taxon>Bacteria</taxon>
        <taxon>Pseudomonadati</taxon>
        <taxon>Pseudomonadota</taxon>
        <taxon>Alphaproteobacteria</taxon>
        <taxon>Sphingomonadales</taxon>
        <taxon>Sphingomonadaceae</taxon>
        <taxon>Sphingopyxis</taxon>
    </lineage>
</organism>
<dbReference type="Pfam" id="PF10592">
    <property type="entry name" value="AIPR"/>
    <property type="match status" value="1"/>
</dbReference>
<dbReference type="Pfam" id="PF22879">
    <property type="entry name" value="AIPR_N"/>
    <property type="match status" value="1"/>
</dbReference>
<dbReference type="InterPro" id="IPR055101">
    <property type="entry name" value="AIPR_N"/>
</dbReference>
<keyword evidence="4" id="KW-1185">Reference proteome</keyword>
<evidence type="ECO:0000259" key="2">
    <source>
        <dbReference type="Pfam" id="PF22879"/>
    </source>
</evidence>
<accession>A0A0A7PJT5</accession>
<evidence type="ECO:0008006" key="5">
    <source>
        <dbReference type="Google" id="ProtNLM"/>
    </source>
</evidence>
<feature type="domain" description="Abortive infection phage resistance protein N-terminal" evidence="2">
    <location>
        <begin position="31"/>
        <end position="182"/>
    </location>
</feature>
<dbReference type="AlphaFoldDB" id="A0A0A7PJT5"/>
<feature type="domain" description="Abortive phage infection protein C-terminal" evidence="1">
    <location>
        <begin position="241"/>
        <end position="561"/>
    </location>
</feature>
<dbReference type="KEGG" id="sphk:SKP52_16940"/>
<reference evidence="3 4" key="1">
    <citation type="journal article" date="2015" name="Int. J. Syst. Evol. Microbiol.">
        <title>Description of Sphingopyxis fribergensis sp. nov. - a soil bacterium with the ability to degrade styrene and phenylacetic acid.</title>
        <authorList>
            <person name="Oelschlagel M."/>
            <person name="Ruckert C."/>
            <person name="Kalinowski J."/>
            <person name="Schmidt G."/>
            <person name="Schlomann M."/>
            <person name="Tischler D."/>
        </authorList>
    </citation>
    <scope>NUCLEOTIDE SEQUENCE [LARGE SCALE GENOMIC DNA]</scope>
    <source>
        <strain evidence="3 4">Kp5.2</strain>
    </source>
</reference>